<proteinExistence type="predicted"/>
<sequence length="82" mass="9778">MKRSRGIKEMGSFFEKLYEKLWRQVGGKPWTELVREDQKRTPLLYMLIFLGLGILASKLAGKYWWQILIGFLLGIICGHFWW</sequence>
<gene>
    <name evidence="2" type="ORF">S03H2_24209</name>
</gene>
<organism evidence="2">
    <name type="scientific">marine sediment metagenome</name>
    <dbReference type="NCBI Taxonomy" id="412755"/>
    <lineage>
        <taxon>unclassified sequences</taxon>
        <taxon>metagenomes</taxon>
        <taxon>ecological metagenomes</taxon>
    </lineage>
</organism>
<evidence type="ECO:0000313" key="2">
    <source>
        <dbReference type="EMBL" id="GAH36261.1"/>
    </source>
</evidence>
<feature type="transmembrane region" description="Helical" evidence="1">
    <location>
        <begin position="63"/>
        <end position="81"/>
    </location>
</feature>
<feature type="transmembrane region" description="Helical" evidence="1">
    <location>
        <begin position="42"/>
        <end position="57"/>
    </location>
</feature>
<accession>X1ES89</accession>
<name>X1ES89_9ZZZZ</name>
<reference evidence="2" key="1">
    <citation type="journal article" date="2014" name="Front. Microbiol.">
        <title>High frequency of phylogenetically diverse reductive dehalogenase-homologous genes in deep subseafloor sedimentary metagenomes.</title>
        <authorList>
            <person name="Kawai M."/>
            <person name="Futagami T."/>
            <person name="Toyoda A."/>
            <person name="Takaki Y."/>
            <person name="Nishi S."/>
            <person name="Hori S."/>
            <person name="Arai W."/>
            <person name="Tsubouchi T."/>
            <person name="Morono Y."/>
            <person name="Uchiyama I."/>
            <person name="Ito T."/>
            <person name="Fujiyama A."/>
            <person name="Inagaki F."/>
            <person name="Takami H."/>
        </authorList>
    </citation>
    <scope>NUCLEOTIDE SEQUENCE</scope>
    <source>
        <strain evidence="2">Expedition CK06-06</strain>
    </source>
</reference>
<protein>
    <submittedName>
        <fullName evidence="2">Uncharacterized protein</fullName>
    </submittedName>
</protein>
<comment type="caution">
    <text evidence="2">The sequence shown here is derived from an EMBL/GenBank/DDBJ whole genome shotgun (WGS) entry which is preliminary data.</text>
</comment>
<keyword evidence="1" id="KW-0472">Membrane</keyword>
<evidence type="ECO:0000256" key="1">
    <source>
        <dbReference type="SAM" id="Phobius"/>
    </source>
</evidence>
<keyword evidence="1" id="KW-0812">Transmembrane</keyword>
<keyword evidence="1" id="KW-1133">Transmembrane helix</keyword>
<dbReference type="AlphaFoldDB" id="X1ES89"/>
<dbReference type="EMBL" id="BARU01013387">
    <property type="protein sequence ID" value="GAH36261.1"/>
    <property type="molecule type" value="Genomic_DNA"/>
</dbReference>